<organism evidence="2 3">
    <name type="scientific">Fragilariopsis cylindrus CCMP1102</name>
    <dbReference type="NCBI Taxonomy" id="635003"/>
    <lineage>
        <taxon>Eukaryota</taxon>
        <taxon>Sar</taxon>
        <taxon>Stramenopiles</taxon>
        <taxon>Ochrophyta</taxon>
        <taxon>Bacillariophyta</taxon>
        <taxon>Bacillariophyceae</taxon>
        <taxon>Bacillariophycidae</taxon>
        <taxon>Bacillariales</taxon>
        <taxon>Bacillariaceae</taxon>
        <taxon>Fragilariopsis</taxon>
    </lineage>
</organism>
<dbReference type="OrthoDB" id="38305at2759"/>
<dbReference type="Pfam" id="PF18599">
    <property type="entry name" value="LCIB_C_CA"/>
    <property type="match status" value="1"/>
</dbReference>
<gene>
    <name evidence="2" type="ORF">FRACYDRAFT_187831</name>
</gene>
<dbReference type="AlphaFoldDB" id="A0A1E7F9X5"/>
<dbReference type="EMBL" id="KV784360">
    <property type="protein sequence ID" value="OEU14939.1"/>
    <property type="molecule type" value="Genomic_DNA"/>
</dbReference>
<dbReference type="PANTHER" id="PTHR38016">
    <property type="entry name" value="UNNAMED PRODUCT"/>
    <property type="match status" value="1"/>
</dbReference>
<proteinExistence type="predicted"/>
<evidence type="ECO:0000313" key="2">
    <source>
        <dbReference type="EMBL" id="OEU14939.1"/>
    </source>
</evidence>
<reference evidence="2 3" key="1">
    <citation type="submission" date="2016-09" db="EMBL/GenBank/DDBJ databases">
        <title>Extensive genetic diversity and differential bi-allelic expression allows diatom success in the polar Southern Ocean.</title>
        <authorList>
            <consortium name="DOE Joint Genome Institute"/>
            <person name="Mock T."/>
            <person name="Otillar R.P."/>
            <person name="Strauss J."/>
            <person name="Dupont C."/>
            <person name="Frickenhaus S."/>
            <person name="Maumus F."/>
            <person name="Mcmullan M."/>
            <person name="Sanges R."/>
            <person name="Schmutz J."/>
            <person name="Toseland A."/>
            <person name="Valas R."/>
            <person name="Veluchamy A."/>
            <person name="Ward B.J."/>
            <person name="Allen A."/>
            <person name="Barry K."/>
            <person name="Falciatore A."/>
            <person name="Ferrante M."/>
            <person name="Fortunato A.E."/>
            <person name="Gloeckner G."/>
            <person name="Gruber A."/>
            <person name="Hipkin R."/>
            <person name="Janech M."/>
            <person name="Kroth P."/>
            <person name="Leese F."/>
            <person name="Lindquist E."/>
            <person name="Lyon B.R."/>
            <person name="Martin J."/>
            <person name="Mayer C."/>
            <person name="Parker M."/>
            <person name="Quesneville H."/>
            <person name="Raymond J."/>
            <person name="Uhlig C."/>
            <person name="Valentin K.U."/>
            <person name="Worden A.Z."/>
            <person name="Armbrust E.V."/>
            <person name="Bowler C."/>
            <person name="Green B."/>
            <person name="Moulton V."/>
            <person name="Van Oosterhout C."/>
            <person name="Grigoriev I."/>
        </authorList>
    </citation>
    <scope>NUCLEOTIDE SEQUENCE [LARGE SCALE GENOMIC DNA]</scope>
    <source>
        <strain evidence="2 3">CCMP1102</strain>
    </source>
</reference>
<name>A0A1E7F9X5_9STRA</name>
<dbReference type="KEGG" id="fcy:FRACYDRAFT_187831"/>
<evidence type="ECO:0000313" key="3">
    <source>
        <dbReference type="Proteomes" id="UP000095751"/>
    </source>
</evidence>
<dbReference type="SMR" id="A0A1E7F9X5"/>
<evidence type="ECO:0000259" key="1">
    <source>
        <dbReference type="Pfam" id="PF18599"/>
    </source>
</evidence>
<accession>A0A1E7F9X5</accession>
<feature type="domain" description="Limiting CO2-inducible protein B/C beta carbonyic anhydrase" evidence="1">
    <location>
        <begin position="13"/>
        <end position="241"/>
    </location>
</feature>
<protein>
    <recommendedName>
        <fullName evidence="1">Limiting CO2-inducible protein B/C beta carbonyic anhydrase domain-containing protein</fullName>
    </recommendedName>
</protein>
<dbReference type="Proteomes" id="UP000095751">
    <property type="component" value="Unassembled WGS sequence"/>
</dbReference>
<dbReference type="InParanoid" id="A0A1E7F9X5"/>
<keyword evidence="3" id="KW-1185">Reference proteome</keyword>
<sequence>MKQNFPTALLSGDCEKLIFKTLNSRGFTPTNTLLGHSVCSDEVNTRGEQIIPLMIDRWNKKGFALGGLAGLPFAGKSGFGAYLHHVPDDGKLLVIFAPHVGIDAEGQIGGLQRDGQIKVSSACGAAIGAYKALQSKKKTPDDPLLVYDNLERENLDTKFDPQLEQIVNLLAPRLKGIDDAQNSISFVTYQMYGIIRELITACITQTDDLFDYTTEIAVVGGVIINRRKGGDFFQPLSFETRKRCSSGDTKKIDTPIDLYEETFGPRPNIQDIMGSKQAIDRASIFTS</sequence>
<dbReference type="InterPro" id="IPR040703">
    <property type="entry name" value="LCIB/C_CA"/>
</dbReference>
<dbReference type="PANTHER" id="PTHR38016:SF1">
    <property type="entry name" value="LIMITING CO2-INDUCIBLE PROTEIN B_C BETA CARBONYIC ANHYDRASE DOMAIN-CONTAINING PROTEIN"/>
    <property type="match status" value="1"/>
</dbReference>